<accession>A0A8X7ZM69</accession>
<name>A0A8X7ZM69_POPTO</name>
<dbReference type="AlphaFoldDB" id="A0A8X7ZM69"/>
<evidence type="ECO:0000313" key="3">
    <source>
        <dbReference type="Proteomes" id="UP000886885"/>
    </source>
</evidence>
<reference evidence="2" key="1">
    <citation type="journal article" date="2020" name="bioRxiv">
        <title>Hybrid origin of Populus tomentosa Carr. identified through genome sequencing and phylogenomic analysis.</title>
        <authorList>
            <person name="An X."/>
            <person name="Gao K."/>
            <person name="Chen Z."/>
            <person name="Li J."/>
            <person name="Yang X."/>
            <person name="Yang X."/>
            <person name="Zhou J."/>
            <person name="Guo T."/>
            <person name="Zhao T."/>
            <person name="Huang S."/>
            <person name="Miao D."/>
            <person name="Khan W.U."/>
            <person name="Rao P."/>
            <person name="Ye M."/>
            <person name="Lei B."/>
            <person name="Liao W."/>
            <person name="Wang J."/>
            <person name="Ji L."/>
            <person name="Li Y."/>
            <person name="Guo B."/>
            <person name="Mustafa N.S."/>
            <person name="Li S."/>
            <person name="Yun Q."/>
            <person name="Keller S.R."/>
            <person name="Mao J."/>
            <person name="Zhang R."/>
            <person name="Strauss S.H."/>
        </authorList>
    </citation>
    <scope>NUCLEOTIDE SEQUENCE</scope>
    <source>
        <strain evidence="2">GM15</strain>
        <tissue evidence="2">Leaf</tissue>
    </source>
</reference>
<evidence type="ECO:0000313" key="2">
    <source>
        <dbReference type="EMBL" id="KAG6771611.1"/>
    </source>
</evidence>
<feature type="region of interest" description="Disordered" evidence="1">
    <location>
        <begin position="176"/>
        <end position="206"/>
    </location>
</feature>
<dbReference type="PANTHER" id="PTHR33356">
    <property type="entry name" value="TIP41-LIKE PROTEIN"/>
    <property type="match status" value="1"/>
</dbReference>
<organism evidence="2 3">
    <name type="scientific">Populus tomentosa</name>
    <name type="common">Chinese white poplar</name>
    <dbReference type="NCBI Taxonomy" id="118781"/>
    <lineage>
        <taxon>Eukaryota</taxon>
        <taxon>Viridiplantae</taxon>
        <taxon>Streptophyta</taxon>
        <taxon>Embryophyta</taxon>
        <taxon>Tracheophyta</taxon>
        <taxon>Spermatophyta</taxon>
        <taxon>Magnoliopsida</taxon>
        <taxon>eudicotyledons</taxon>
        <taxon>Gunneridae</taxon>
        <taxon>Pentapetalae</taxon>
        <taxon>rosids</taxon>
        <taxon>fabids</taxon>
        <taxon>Malpighiales</taxon>
        <taxon>Salicaceae</taxon>
        <taxon>Saliceae</taxon>
        <taxon>Populus</taxon>
    </lineage>
</organism>
<proteinExistence type="predicted"/>
<feature type="compositionally biased region" description="Polar residues" evidence="1">
    <location>
        <begin position="229"/>
        <end position="247"/>
    </location>
</feature>
<comment type="caution">
    <text evidence="2">The sequence shown here is derived from an EMBL/GenBank/DDBJ whole genome shotgun (WGS) entry which is preliminary data.</text>
</comment>
<feature type="compositionally biased region" description="Low complexity" evidence="1">
    <location>
        <begin position="266"/>
        <end position="279"/>
    </location>
</feature>
<feature type="region of interest" description="Disordered" evidence="1">
    <location>
        <begin position="221"/>
        <end position="291"/>
    </location>
</feature>
<dbReference type="PANTHER" id="PTHR33356:SF5">
    <property type="entry name" value="TIP41-LIKE PROTEIN"/>
    <property type="match status" value="1"/>
</dbReference>
<dbReference type="OrthoDB" id="747893at2759"/>
<gene>
    <name evidence="2" type="ORF">POTOM_022986</name>
</gene>
<dbReference type="Proteomes" id="UP000886885">
    <property type="component" value="Chromosome 6A"/>
</dbReference>
<dbReference type="EMBL" id="JAAWWB010000011">
    <property type="protein sequence ID" value="KAG6771611.1"/>
    <property type="molecule type" value="Genomic_DNA"/>
</dbReference>
<keyword evidence="3" id="KW-1185">Reference proteome</keyword>
<sequence>MTESLDDGEFWLPPQFLIDDDTVLMEKNSDNSLNGSARDVFGYSKTDSGKSLFPLEFPCGFGSFGLSSDLSSPVESVVSSTETESDEEDYLAGLTRQMAHSTLEDDFKRNDLTFGTEKSKGWVLSGSPQSTLCAVGSGCGCEQGSSRGSPSGSSPPATWDLLYAAAGEVERMKMNNEEGCGFNNPSRGLLGPPRKPSPVSISFKNPNSDVSLYQQQQSLSYQKLQASQPQQTQSVVQNRGRNVTSVSRGPLGLSASAWPPLRNSAQQQQQQQQQQQLQQHSNSQGGSGMRAVFLGNPGGKKECAGTGVFLPRQIGARTESRKKPDLVIGMNLISANFVYLITVRSCFCFGIGFGLYRSLVIHIIITGCSTVLLPAKVVQALNLNLEGMGAQAQFGPRYNGSLATYSDAAVRVRYDNILSHQKQLRNSRPQPVMNNEVRLPQEWTY</sequence>
<evidence type="ECO:0000256" key="1">
    <source>
        <dbReference type="SAM" id="MobiDB-lite"/>
    </source>
</evidence>
<protein>
    <submittedName>
        <fullName evidence="2">Uncharacterized protein</fullName>
    </submittedName>
</protein>